<dbReference type="PANTHER" id="PTHR11566:SF66">
    <property type="entry name" value="INTERFERON-INDUCED GTP-BINDING PROTEIN MX"/>
    <property type="match status" value="1"/>
</dbReference>
<feature type="coiled-coil region" evidence="3">
    <location>
        <begin position="322"/>
        <end position="349"/>
    </location>
</feature>
<dbReference type="Pfam" id="PF01031">
    <property type="entry name" value="Dynamin_M"/>
    <property type="match status" value="1"/>
</dbReference>
<evidence type="ECO:0000256" key="2">
    <source>
        <dbReference type="ARBA" id="ARBA00023134"/>
    </source>
</evidence>
<dbReference type="Pfam" id="PF00350">
    <property type="entry name" value="Dynamin_N"/>
    <property type="match status" value="1"/>
</dbReference>
<dbReference type="GO" id="GO:0005739">
    <property type="term" value="C:mitochondrion"/>
    <property type="evidence" value="ECO:0007669"/>
    <property type="project" value="TreeGrafter"/>
</dbReference>
<dbReference type="PROSITE" id="PS51388">
    <property type="entry name" value="GED"/>
    <property type="match status" value="1"/>
</dbReference>
<dbReference type="STRING" id="62708.A0A420I9M2"/>
<dbReference type="InterPro" id="IPR027417">
    <property type="entry name" value="P-loop_NTPase"/>
</dbReference>
<keyword evidence="3" id="KW-0175">Coiled coil</keyword>
<reference evidence="6 7" key="1">
    <citation type="journal article" date="2018" name="BMC Genomics">
        <title>Comparative genome analyses reveal sequence features reflecting distinct modes of host-adaptation between dicot and monocot powdery mildew.</title>
        <authorList>
            <person name="Wu Y."/>
            <person name="Ma X."/>
            <person name="Pan Z."/>
            <person name="Kale S.D."/>
            <person name="Song Y."/>
            <person name="King H."/>
            <person name="Zhang Q."/>
            <person name="Presley C."/>
            <person name="Deng X."/>
            <person name="Wei C.I."/>
            <person name="Xiao S."/>
        </authorList>
    </citation>
    <scope>NUCLEOTIDE SEQUENCE [LARGE SCALE GENOMIC DNA]</scope>
    <source>
        <strain evidence="6">UMSG3</strain>
    </source>
</reference>
<feature type="domain" description="Dynamin-type G" evidence="5">
    <location>
        <begin position="36"/>
        <end position="326"/>
    </location>
</feature>
<protein>
    <submittedName>
        <fullName evidence="6">Interferon-induced GTP-binding protein Mx</fullName>
    </submittedName>
</protein>
<name>A0A420I9M2_9PEZI</name>
<dbReference type="PROSITE" id="PS51718">
    <property type="entry name" value="G_DYNAMIN_2"/>
    <property type="match status" value="1"/>
</dbReference>
<dbReference type="InterPro" id="IPR020850">
    <property type="entry name" value="GED_dom"/>
</dbReference>
<dbReference type="EMBL" id="MCBQ01010570">
    <property type="protein sequence ID" value="RKF71256.1"/>
    <property type="molecule type" value="Genomic_DNA"/>
</dbReference>
<dbReference type="Proteomes" id="UP000283383">
    <property type="component" value="Unassembled WGS sequence"/>
</dbReference>
<dbReference type="GO" id="GO:0003924">
    <property type="term" value="F:GTPase activity"/>
    <property type="evidence" value="ECO:0007669"/>
    <property type="project" value="InterPro"/>
</dbReference>
<comment type="caution">
    <text evidence="6">The sequence shown here is derived from an EMBL/GenBank/DDBJ whole genome shotgun (WGS) entry which is preliminary data.</text>
</comment>
<dbReference type="InterPro" id="IPR000375">
    <property type="entry name" value="Dynamin_stalk"/>
</dbReference>
<dbReference type="GO" id="GO:0005525">
    <property type="term" value="F:GTP binding"/>
    <property type="evidence" value="ECO:0007669"/>
    <property type="project" value="InterPro"/>
</dbReference>
<dbReference type="GO" id="GO:0005874">
    <property type="term" value="C:microtubule"/>
    <property type="evidence" value="ECO:0007669"/>
    <property type="project" value="TreeGrafter"/>
</dbReference>
<sequence>MNRDLVNGSLYDFETEEQRRVLDTISNIRRCGIDSFLSLPQIVVCGDQSSGKSSVLEALTEIPFPRSDNLCTRYATEIILRRAEKSSLIIKIIPDSHRPQNEQEMLKNFEESITDFNELPDIMDIARDAMGIKEDLTLDEGISAFSRDVLSITMEGPDVPQLTLVDIPGLIANATLGVSEADVHTVADITNSYISQSRTICLAVISATNDHANQSIVTRIKKYDPDGDRTLGVITKPDRLEAGSASEKGFIALAQNKDINYKLGWHVVKNRSFLESETSLAERNLSESNWLRNSNFNVLPPDNLGIKALRSRLSMLLFEHVKAELPKLRQELENRLVEYKEKLEVMGDSRATTTECRPYLVTLAQKVREICKDAIDGHYQDEFFTRPSDVIDCGNEIMVPVNRIRAVVQCVNSKFASDFHEYAHKYQFSLDSNEFLSNNDIQVPTNTGLVASPIAMKKDQTISWISSVVNNSRGSELMGNFNPLLVGELFWEQSCKWKTLAEGHIDKVSERCRNFLRILIREKCPDDVESRLWNTFIVEALDRRSSQAREELEIIMKDLKRFPINYNKIYVEELQKKRRVHQEGMLRREKKNEEGETYVEFIKEENVHEFLDMFLKPHDLIHADAQSFTCLELFDSLLAIYKIQREVFIANITTQVIERHIVRGIEGIFDPVAVSKMSDKQVDCIALEPQVSRNNREYLLDRINRLEEGNRIFRGLSGR</sequence>
<dbReference type="CDD" id="cd08771">
    <property type="entry name" value="DLP_1"/>
    <property type="match status" value="1"/>
</dbReference>
<dbReference type="InterPro" id="IPR030381">
    <property type="entry name" value="G_DYNAMIN_dom"/>
</dbReference>
<keyword evidence="1" id="KW-0547">Nucleotide-binding</keyword>
<dbReference type="InterPro" id="IPR001401">
    <property type="entry name" value="Dynamin_GTPase"/>
</dbReference>
<dbReference type="GO" id="GO:0008017">
    <property type="term" value="F:microtubule binding"/>
    <property type="evidence" value="ECO:0007669"/>
    <property type="project" value="TreeGrafter"/>
</dbReference>
<dbReference type="GO" id="GO:0006897">
    <property type="term" value="P:endocytosis"/>
    <property type="evidence" value="ECO:0007669"/>
    <property type="project" value="TreeGrafter"/>
</dbReference>
<keyword evidence="2" id="KW-0342">GTP-binding</keyword>
<evidence type="ECO:0000259" key="5">
    <source>
        <dbReference type="PROSITE" id="PS51718"/>
    </source>
</evidence>
<evidence type="ECO:0000256" key="1">
    <source>
        <dbReference type="ARBA" id="ARBA00022741"/>
    </source>
</evidence>
<dbReference type="GO" id="GO:0016020">
    <property type="term" value="C:membrane"/>
    <property type="evidence" value="ECO:0007669"/>
    <property type="project" value="TreeGrafter"/>
</dbReference>
<dbReference type="AlphaFoldDB" id="A0A420I9M2"/>
<dbReference type="Gene3D" id="3.40.50.300">
    <property type="entry name" value="P-loop containing nucleotide triphosphate hydrolases"/>
    <property type="match status" value="1"/>
</dbReference>
<gene>
    <name evidence="6" type="ORF">GcM3_105011</name>
</gene>
<dbReference type="GO" id="GO:0000266">
    <property type="term" value="P:mitochondrial fission"/>
    <property type="evidence" value="ECO:0007669"/>
    <property type="project" value="TreeGrafter"/>
</dbReference>
<evidence type="ECO:0000313" key="7">
    <source>
        <dbReference type="Proteomes" id="UP000283383"/>
    </source>
</evidence>
<dbReference type="InterPro" id="IPR022812">
    <property type="entry name" value="Dynamin"/>
</dbReference>
<evidence type="ECO:0000259" key="4">
    <source>
        <dbReference type="PROSITE" id="PS51388"/>
    </source>
</evidence>
<dbReference type="FunFam" id="3.40.50.300:FF:001425">
    <property type="entry name" value="Dynamin GTPase, putative"/>
    <property type="match status" value="1"/>
</dbReference>
<proteinExistence type="predicted"/>
<dbReference type="PANTHER" id="PTHR11566">
    <property type="entry name" value="DYNAMIN"/>
    <property type="match status" value="1"/>
</dbReference>
<dbReference type="GO" id="GO:0016559">
    <property type="term" value="P:peroxisome fission"/>
    <property type="evidence" value="ECO:0007669"/>
    <property type="project" value="TreeGrafter"/>
</dbReference>
<keyword evidence="7" id="KW-1185">Reference proteome</keyword>
<dbReference type="InterPro" id="IPR045063">
    <property type="entry name" value="Dynamin_N"/>
</dbReference>
<dbReference type="GO" id="GO:0048312">
    <property type="term" value="P:intracellular distribution of mitochondria"/>
    <property type="evidence" value="ECO:0007669"/>
    <property type="project" value="TreeGrafter"/>
</dbReference>
<organism evidence="6 7">
    <name type="scientific">Golovinomyces cichoracearum</name>
    <dbReference type="NCBI Taxonomy" id="62708"/>
    <lineage>
        <taxon>Eukaryota</taxon>
        <taxon>Fungi</taxon>
        <taxon>Dikarya</taxon>
        <taxon>Ascomycota</taxon>
        <taxon>Pezizomycotina</taxon>
        <taxon>Leotiomycetes</taxon>
        <taxon>Erysiphales</taxon>
        <taxon>Erysiphaceae</taxon>
        <taxon>Golovinomyces</taxon>
    </lineage>
</organism>
<dbReference type="PRINTS" id="PR00195">
    <property type="entry name" value="DYNAMIN"/>
</dbReference>
<accession>A0A420I9M2</accession>
<dbReference type="SUPFAM" id="SSF52540">
    <property type="entry name" value="P-loop containing nucleoside triphosphate hydrolases"/>
    <property type="match status" value="1"/>
</dbReference>
<feature type="domain" description="GED" evidence="4">
    <location>
        <begin position="630"/>
        <end position="719"/>
    </location>
</feature>
<evidence type="ECO:0000256" key="3">
    <source>
        <dbReference type="SAM" id="Coils"/>
    </source>
</evidence>
<evidence type="ECO:0000313" key="6">
    <source>
        <dbReference type="EMBL" id="RKF71256.1"/>
    </source>
</evidence>
<dbReference type="SMART" id="SM00053">
    <property type="entry name" value="DYNc"/>
    <property type="match status" value="1"/>
</dbReference>